<evidence type="ECO:0000256" key="9">
    <source>
        <dbReference type="ARBA" id="ARBA00035011"/>
    </source>
</evidence>
<evidence type="ECO:0000256" key="1">
    <source>
        <dbReference type="ARBA" id="ARBA00004609"/>
    </source>
</evidence>
<dbReference type="EMBL" id="JBBPBK010000005">
    <property type="protein sequence ID" value="KAK9284586.1"/>
    <property type="molecule type" value="Genomic_DNA"/>
</dbReference>
<dbReference type="InterPro" id="IPR041846">
    <property type="entry name" value="ENL_dom"/>
</dbReference>
<dbReference type="PROSITE" id="PS51485">
    <property type="entry name" value="PHYTOCYANIN"/>
    <property type="match status" value="1"/>
</dbReference>
<evidence type="ECO:0000256" key="12">
    <source>
        <dbReference type="SAM" id="SignalP"/>
    </source>
</evidence>
<comment type="similarity">
    <text evidence="9">Belongs to the early nodulin-like (ENODL) family.</text>
</comment>
<gene>
    <name evidence="14" type="ORF">L1049_023762</name>
</gene>
<keyword evidence="15" id="KW-1185">Reference proteome</keyword>
<feature type="compositionally biased region" description="Pro residues" evidence="10">
    <location>
        <begin position="133"/>
        <end position="149"/>
    </location>
</feature>
<evidence type="ECO:0000256" key="8">
    <source>
        <dbReference type="ARBA" id="ARBA00023288"/>
    </source>
</evidence>
<protein>
    <recommendedName>
        <fullName evidence="13">Phytocyanin domain-containing protein</fullName>
    </recommendedName>
</protein>
<dbReference type="InterPro" id="IPR003245">
    <property type="entry name" value="Phytocyanin_dom"/>
</dbReference>
<dbReference type="CDD" id="cd11019">
    <property type="entry name" value="OsENODL1_like"/>
    <property type="match status" value="1"/>
</dbReference>
<dbReference type="InterPro" id="IPR008972">
    <property type="entry name" value="Cupredoxin"/>
</dbReference>
<keyword evidence="8" id="KW-0449">Lipoprotein</keyword>
<keyword evidence="4 12" id="KW-0732">Signal</keyword>
<comment type="subcellular location">
    <subcellularLocation>
        <location evidence="1">Cell membrane</location>
        <topology evidence="1">Lipid-anchor</topology>
        <topology evidence="1">GPI-anchor</topology>
    </subcellularLocation>
</comment>
<dbReference type="SUPFAM" id="SSF49503">
    <property type="entry name" value="Cupredoxins"/>
    <property type="match status" value="1"/>
</dbReference>
<feature type="domain" description="Phytocyanin" evidence="13">
    <location>
        <begin position="24"/>
        <end position="125"/>
    </location>
</feature>
<dbReference type="Pfam" id="PF02298">
    <property type="entry name" value="Cu_bind_like"/>
    <property type="match status" value="1"/>
</dbReference>
<dbReference type="PANTHER" id="PTHR33021">
    <property type="entry name" value="BLUE COPPER PROTEIN"/>
    <property type="match status" value="1"/>
</dbReference>
<evidence type="ECO:0000256" key="11">
    <source>
        <dbReference type="SAM" id="Phobius"/>
    </source>
</evidence>
<evidence type="ECO:0000256" key="5">
    <source>
        <dbReference type="ARBA" id="ARBA00023136"/>
    </source>
</evidence>
<evidence type="ECO:0000256" key="3">
    <source>
        <dbReference type="ARBA" id="ARBA00022622"/>
    </source>
</evidence>
<proteinExistence type="inferred from homology"/>
<dbReference type="Proteomes" id="UP001415857">
    <property type="component" value="Unassembled WGS sequence"/>
</dbReference>
<dbReference type="Gene3D" id="2.60.40.420">
    <property type="entry name" value="Cupredoxins - blue copper proteins"/>
    <property type="match status" value="1"/>
</dbReference>
<keyword evidence="11" id="KW-1133">Transmembrane helix</keyword>
<organism evidence="14 15">
    <name type="scientific">Liquidambar formosana</name>
    <name type="common">Formosan gum</name>
    <dbReference type="NCBI Taxonomy" id="63359"/>
    <lineage>
        <taxon>Eukaryota</taxon>
        <taxon>Viridiplantae</taxon>
        <taxon>Streptophyta</taxon>
        <taxon>Embryophyta</taxon>
        <taxon>Tracheophyta</taxon>
        <taxon>Spermatophyta</taxon>
        <taxon>Magnoliopsida</taxon>
        <taxon>eudicotyledons</taxon>
        <taxon>Gunneridae</taxon>
        <taxon>Pentapetalae</taxon>
        <taxon>Saxifragales</taxon>
        <taxon>Altingiaceae</taxon>
        <taxon>Liquidambar</taxon>
    </lineage>
</organism>
<feature type="region of interest" description="Disordered" evidence="10">
    <location>
        <begin position="131"/>
        <end position="155"/>
    </location>
</feature>
<evidence type="ECO:0000256" key="4">
    <source>
        <dbReference type="ARBA" id="ARBA00022729"/>
    </source>
</evidence>
<keyword evidence="5 11" id="KW-0472">Membrane</keyword>
<evidence type="ECO:0000256" key="2">
    <source>
        <dbReference type="ARBA" id="ARBA00022475"/>
    </source>
</evidence>
<evidence type="ECO:0000313" key="15">
    <source>
        <dbReference type="Proteomes" id="UP001415857"/>
    </source>
</evidence>
<feature type="signal peptide" evidence="12">
    <location>
        <begin position="1"/>
        <end position="23"/>
    </location>
</feature>
<feature type="chain" id="PRO_5042936335" description="Phytocyanin domain-containing protein" evidence="12">
    <location>
        <begin position="24"/>
        <end position="203"/>
    </location>
</feature>
<dbReference type="GO" id="GO:0098552">
    <property type="term" value="C:side of membrane"/>
    <property type="evidence" value="ECO:0007669"/>
    <property type="project" value="UniProtKB-KW"/>
</dbReference>
<dbReference type="FunFam" id="2.60.40.420:FF:000010">
    <property type="entry name" value="Early nodulin-like protein 1"/>
    <property type="match status" value="1"/>
</dbReference>
<dbReference type="PANTHER" id="PTHR33021:SF185">
    <property type="entry name" value="EARLY NODULIN-LIKE PROTEIN 3-RELATED"/>
    <property type="match status" value="1"/>
</dbReference>
<keyword evidence="11" id="KW-0812">Transmembrane</keyword>
<evidence type="ECO:0000256" key="10">
    <source>
        <dbReference type="SAM" id="MobiDB-lite"/>
    </source>
</evidence>
<evidence type="ECO:0000256" key="6">
    <source>
        <dbReference type="ARBA" id="ARBA00023157"/>
    </source>
</evidence>
<dbReference type="GO" id="GO:0009055">
    <property type="term" value="F:electron transfer activity"/>
    <property type="evidence" value="ECO:0007669"/>
    <property type="project" value="InterPro"/>
</dbReference>
<feature type="transmembrane region" description="Helical" evidence="11">
    <location>
        <begin position="183"/>
        <end position="202"/>
    </location>
</feature>
<sequence>MESRISLSFLVLVLMGFLCSTQAYKFFVGGKDGWKLNPSENFNHWAERNRFQVNDTLFFNYNKGSDSVLVVTKDDYYKCNTKNPIKALTDGDSVFEFNRSGPFFFISGNAGSCEKDQKLIIVVLAVRNKTHQTPPPVTTPPSSSPPVPLTPASLEPSYSPADLNAPAPAPKPSSSPAFSCPAALVWGISIGVSVVLGSFVKLF</sequence>
<comment type="caution">
    <text evidence="14">The sequence shown here is derived from an EMBL/GenBank/DDBJ whole genome shotgun (WGS) entry which is preliminary data.</text>
</comment>
<evidence type="ECO:0000256" key="7">
    <source>
        <dbReference type="ARBA" id="ARBA00023180"/>
    </source>
</evidence>
<accession>A0AAP0RTW8</accession>
<keyword evidence="2" id="KW-1003">Cell membrane</keyword>
<keyword evidence="6" id="KW-1015">Disulfide bond</keyword>
<dbReference type="AlphaFoldDB" id="A0AAP0RTW8"/>
<evidence type="ECO:0000313" key="14">
    <source>
        <dbReference type="EMBL" id="KAK9284586.1"/>
    </source>
</evidence>
<evidence type="ECO:0000259" key="13">
    <source>
        <dbReference type="PROSITE" id="PS51485"/>
    </source>
</evidence>
<reference evidence="14 15" key="1">
    <citation type="journal article" date="2024" name="Plant J.">
        <title>Genome sequences and population genomics reveal climatic adaptation and genomic divergence between two closely related sweetgum species.</title>
        <authorList>
            <person name="Xu W.Q."/>
            <person name="Ren C.Q."/>
            <person name="Zhang X.Y."/>
            <person name="Comes H.P."/>
            <person name="Liu X.H."/>
            <person name="Li Y.G."/>
            <person name="Kettle C.J."/>
            <person name="Jalonen R."/>
            <person name="Gaisberger H."/>
            <person name="Ma Y.Z."/>
            <person name="Qiu Y.X."/>
        </authorList>
    </citation>
    <scope>NUCLEOTIDE SEQUENCE [LARGE SCALE GENOMIC DNA]</scope>
    <source>
        <strain evidence="14">Hangzhou</strain>
    </source>
</reference>
<dbReference type="InterPro" id="IPR039391">
    <property type="entry name" value="Phytocyanin-like"/>
</dbReference>
<keyword evidence="3" id="KW-0336">GPI-anchor</keyword>
<keyword evidence="7" id="KW-0325">Glycoprotein</keyword>
<dbReference type="GO" id="GO:0005886">
    <property type="term" value="C:plasma membrane"/>
    <property type="evidence" value="ECO:0007669"/>
    <property type="project" value="UniProtKB-SubCell"/>
</dbReference>
<name>A0AAP0RTW8_LIQFO</name>